<keyword evidence="8 11" id="KW-0234">DNA repair</keyword>
<keyword evidence="7 11" id="KW-0411">Iron-sulfur</keyword>
<comment type="function">
    <text evidence="11">DNA repair enzyme that has both DNA N-glycosylase activity and AP-lyase activity. The DNA N-glycosylase activity releases various damaged pyrimidines from DNA by cleaving the N-glycosidic bond, leaving an AP (apurinic/apyrimidinic) site. The AP-lyase activity cleaves the phosphodiester bond 3' to the AP site by a beta-elimination, leaving a 3'-terminal unsaturated sugar and a product with a terminal 5'-phosphate.</text>
</comment>
<keyword evidence="13" id="KW-0540">Nuclease</keyword>
<keyword evidence="4 11" id="KW-0227">DNA damage</keyword>
<evidence type="ECO:0000256" key="11">
    <source>
        <dbReference type="HAMAP-Rule" id="MF_00942"/>
    </source>
</evidence>
<evidence type="ECO:0000256" key="4">
    <source>
        <dbReference type="ARBA" id="ARBA00022763"/>
    </source>
</evidence>
<dbReference type="GO" id="GO:0046872">
    <property type="term" value="F:metal ion binding"/>
    <property type="evidence" value="ECO:0007669"/>
    <property type="project" value="UniProtKB-KW"/>
</dbReference>
<dbReference type="HAMAP" id="MF_00942">
    <property type="entry name" value="Nth"/>
    <property type="match status" value="1"/>
</dbReference>
<name>A0A4R1G9X5_9BACT</name>
<comment type="cofactor">
    <cofactor evidence="11">
        <name>[4Fe-4S] cluster</name>
        <dbReference type="ChEBI" id="CHEBI:49883"/>
    </cofactor>
    <text evidence="11">Binds 1 [4Fe-4S] cluster.</text>
</comment>
<dbReference type="InterPro" id="IPR005759">
    <property type="entry name" value="Nth"/>
</dbReference>
<keyword evidence="9 11" id="KW-0456">Lyase</keyword>
<proteinExistence type="inferred from homology"/>
<dbReference type="InterPro" id="IPR004036">
    <property type="entry name" value="Endonuclease-III-like_CS2"/>
</dbReference>
<evidence type="ECO:0000256" key="3">
    <source>
        <dbReference type="ARBA" id="ARBA00022723"/>
    </source>
</evidence>
<evidence type="ECO:0000259" key="12">
    <source>
        <dbReference type="SMART" id="SM00478"/>
    </source>
</evidence>
<dbReference type="PROSITE" id="PS00764">
    <property type="entry name" value="ENDONUCLEASE_III_1"/>
    <property type="match status" value="1"/>
</dbReference>
<dbReference type="PANTHER" id="PTHR43286">
    <property type="entry name" value="ENDONUCLEASE III-LIKE PROTEIN 1"/>
    <property type="match status" value="1"/>
</dbReference>
<keyword evidence="13" id="KW-0255">Endonuclease</keyword>
<dbReference type="GO" id="GO:0051539">
    <property type="term" value="F:4 iron, 4 sulfur cluster binding"/>
    <property type="evidence" value="ECO:0007669"/>
    <property type="project" value="UniProtKB-UniRule"/>
</dbReference>
<dbReference type="SUPFAM" id="SSF48150">
    <property type="entry name" value="DNA-glycosylase"/>
    <property type="match status" value="1"/>
</dbReference>
<dbReference type="Gene3D" id="1.10.1670.10">
    <property type="entry name" value="Helix-hairpin-Helix base-excision DNA repair enzymes (C-terminal)"/>
    <property type="match status" value="1"/>
</dbReference>
<evidence type="ECO:0000256" key="5">
    <source>
        <dbReference type="ARBA" id="ARBA00022801"/>
    </source>
</evidence>
<keyword evidence="14" id="KW-1185">Reference proteome</keyword>
<dbReference type="CDD" id="cd00056">
    <property type="entry name" value="ENDO3c"/>
    <property type="match status" value="1"/>
</dbReference>
<dbReference type="GO" id="GO:0006285">
    <property type="term" value="P:base-excision repair, AP site formation"/>
    <property type="evidence" value="ECO:0007669"/>
    <property type="project" value="TreeGrafter"/>
</dbReference>
<evidence type="ECO:0000313" key="13">
    <source>
        <dbReference type="EMBL" id="TCK03471.1"/>
    </source>
</evidence>
<dbReference type="Pfam" id="PF00730">
    <property type="entry name" value="HhH-GPD"/>
    <property type="match status" value="1"/>
</dbReference>
<evidence type="ECO:0000256" key="7">
    <source>
        <dbReference type="ARBA" id="ARBA00023014"/>
    </source>
</evidence>
<dbReference type="EC" id="4.2.99.18" evidence="11"/>
<feature type="binding site" evidence="11">
    <location>
        <position position="205"/>
    </location>
    <ligand>
        <name>[4Fe-4S] cluster</name>
        <dbReference type="ChEBI" id="CHEBI:49883"/>
    </ligand>
</feature>
<dbReference type="GO" id="GO:0000703">
    <property type="term" value="F:oxidized pyrimidine nucleobase lesion DNA N-glycosylase activity"/>
    <property type="evidence" value="ECO:0007669"/>
    <property type="project" value="TreeGrafter"/>
</dbReference>
<dbReference type="InterPro" id="IPR023170">
    <property type="entry name" value="HhH_base_excis_C"/>
</dbReference>
<dbReference type="InterPro" id="IPR004035">
    <property type="entry name" value="Endouclease-III_FeS-bd_BS"/>
</dbReference>
<protein>
    <recommendedName>
        <fullName evidence="11">Endonuclease III</fullName>
        <ecNumber evidence="11">4.2.99.18</ecNumber>
    </recommendedName>
    <alternativeName>
        <fullName evidence="11">DNA-(apurinic or apyrimidinic site) lyase</fullName>
    </alternativeName>
</protein>
<keyword evidence="5 11" id="KW-0378">Hydrolase</keyword>
<feature type="binding site" evidence="11">
    <location>
        <position position="202"/>
    </location>
    <ligand>
        <name>[4Fe-4S] cluster</name>
        <dbReference type="ChEBI" id="CHEBI:49883"/>
    </ligand>
</feature>
<dbReference type="InterPro" id="IPR003651">
    <property type="entry name" value="Endonuclease3_FeS-loop_motif"/>
</dbReference>
<dbReference type="GO" id="GO:0006289">
    <property type="term" value="P:nucleotide-excision repair"/>
    <property type="evidence" value="ECO:0007669"/>
    <property type="project" value="TreeGrafter"/>
</dbReference>
<dbReference type="AlphaFoldDB" id="A0A4R1G9X5"/>
<dbReference type="Pfam" id="PF00633">
    <property type="entry name" value="HHH"/>
    <property type="match status" value="1"/>
</dbReference>
<dbReference type="GO" id="GO:0003677">
    <property type="term" value="F:DNA binding"/>
    <property type="evidence" value="ECO:0007669"/>
    <property type="project" value="UniProtKB-UniRule"/>
</dbReference>
<dbReference type="PIRSF" id="PIRSF001435">
    <property type="entry name" value="Nth"/>
    <property type="match status" value="1"/>
</dbReference>
<feature type="domain" description="HhH-GPD" evidence="12">
    <location>
        <begin position="46"/>
        <end position="193"/>
    </location>
</feature>
<evidence type="ECO:0000256" key="10">
    <source>
        <dbReference type="ARBA" id="ARBA00023295"/>
    </source>
</evidence>
<dbReference type="FunFam" id="1.10.340.30:FF:000001">
    <property type="entry name" value="Endonuclease III"/>
    <property type="match status" value="1"/>
</dbReference>
<dbReference type="Gene3D" id="1.10.340.30">
    <property type="entry name" value="Hypothetical protein, domain 2"/>
    <property type="match status" value="1"/>
</dbReference>
<keyword evidence="2 11" id="KW-0004">4Fe-4S</keyword>
<dbReference type="SMART" id="SM00478">
    <property type="entry name" value="ENDO3c"/>
    <property type="match status" value="1"/>
</dbReference>
<evidence type="ECO:0000313" key="14">
    <source>
        <dbReference type="Proteomes" id="UP000295777"/>
    </source>
</evidence>
<evidence type="ECO:0000256" key="8">
    <source>
        <dbReference type="ARBA" id="ARBA00023204"/>
    </source>
</evidence>
<sequence length="220" mass="25317">MEVKADKIHRIVEILRREKENWNVPIVTLMSQTDRDPFKILVATVLSLRTKDEVTAKASERLFKVADTPEKILKLKEEEIASLIYPVGFYRRKARNLKEICRILVEKYGGKVPDDLEELLKLPGVGRKTANLVITLGFGKPGICVDTHVHRIMNRIGYVETKTPEETEFALREKLPKEYWIEINDLLVSLGQHICHPVSPKCSQCPIEPYCDKRGVKRSR</sequence>
<evidence type="ECO:0000256" key="2">
    <source>
        <dbReference type="ARBA" id="ARBA00022485"/>
    </source>
</evidence>
<comment type="caution">
    <text evidence="13">The sequence shown here is derived from an EMBL/GenBank/DDBJ whole genome shotgun (WGS) entry which is preliminary data.</text>
</comment>
<dbReference type="InterPro" id="IPR003265">
    <property type="entry name" value="HhH-GPD_domain"/>
</dbReference>
<reference evidence="13 14" key="1">
    <citation type="submission" date="2019-03" db="EMBL/GenBank/DDBJ databases">
        <title>Genomic Encyclopedia of Archaeal and Bacterial Type Strains, Phase II (KMG-II): from individual species to whole genera.</title>
        <authorList>
            <person name="Goeker M."/>
        </authorList>
    </citation>
    <scope>NUCLEOTIDE SEQUENCE [LARGE SCALE GENOMIC DNA]</scope>
    <source>
        <strain evidence="13 14">DSM 24425</strain>
    </source>
</reference>
<dbReference type="PROSITE" id="PS01155">
    <property type="entry name" value="ENDONUCLEASE_III_2"/>
    <property type="match status" value="1"/>
</dbReference>
<comment type="similarity">
    <text evidence="1 11">Belongs to the Nth/MutY family.</text>
</comment>
<dbReference type="RefSeq" id="WP_207891610.1">
    <property type="nucleotide sequence ID" value="NZ_SMFV01000005.1"/>
</dbReference>
<dbReference type="EMBL" id="SMFV01000005">
    <property type="protein sequence ID" value="TCK03471.1"/>
    <property type="molecule type" value="Genomic_DNA"/>
</dbReference>
<dbReference type="InterPro" id="IPR011257">
    <property type="entry name" value="DNA_glycosylase"/>
</dbReference>
<keyword evidence="10 11" id="KW-0326">Glycosidase</keyword>
<dbReference type="GO" id="GO:0140078">
    <property type="term" value="F:class I DNA-(apurinic or apyrimidinic site) endonuclease activity"/>
    <property type="evidence" value="ECO:0007669"/>
    <property type="project" value="UniProtKB-EC"/>
</dbReference>
<keyword evidence="3 11" id="KW-0479">Metal-binding</keyword>
<dbReference type="Proteomes" id="UP000295777">
    <property type="component" value="Unassembled WGS sequence"/>
</dbReference>
<feature type="binding site" evidence="11">
    <location>
        <position position="211"/>
    </location>
    <ligand>
        <name>[4Fe-4S] cluster</name>
        <dbReference type="ChEBI" id="CHEBI:49883"/>
    </ligand>
</feature>
<gene>
    <name evidence="11" type="primary">nth</name>
    <name evidence="13" type="ORF">CLV27_1549</name>
</gene>
<keyword evidence="6 11" id="KW-0408">Iron</keyword>
<dbReference type="PANTHER" id="PTHR43286:SF1">
    <property type="entry name" value="ENDONUCLEASE III-LIKE PROTEIN 1"/>
    <property type="match status" value="1"/>
</dbReference>
<evidence type="ECO:0000256" key="1">
    <source>
        <dbReference type="ARBA" id="ARBA00008343"/>
    </source>
</evidence>
<dbReference type="InterPro" id="IPR000445">
    <property type="entry name" value="HhH_motif"/>
</dbReference>
<evidence type="ECO:0000256" key="6">
    <source>
        <dbReference type="ARBA" id="ARBA00023004"/>
    </source>
</evidence>
<feature type="binding site" evidence="11">
    <location>
        <position position="195"/>
    </location>
    <ligand>
        <name>[4Fe-4S] cluster</name>
        <dbReference type="ChEBI" id="CHEBI:49883"/>
    </ligand>
</feature>
<organism evidence="13 14">
    <name type="scientific">Phorcysia thermohydrogeniphila</name>
    <dbReference type="NCBI Taxonomy" id="936138"/>
    <lineage>
        <taxon>Bacteria</taxon>
        <taxon>Pseudomonadati</taxon>
        <taxon>Aquificota</taxon>
        <taxon>Aquificia</taxon>
        <taxon>Desulfurobacteriales</taxon>
        <taxon>Desulfurobacteriaceae</taxon>
        <taxon>Phorcysia</taxon>
    </lineage>
</organism>
<accession>A0A4R1G9X5</accession>
<comment type="catalytic activity">
    <reaction evidence="11">
        <text>2'-deoxyribonucleotide-(2'-deoxyribose 5'-phosphate)-2'-deoxyribonucleotide-DNA = a 3'-end 2'-deoxyribonucleotide-(2,3-dehydro-2,3-deoxyribose 5'-phosphate)-DNA + a 5'-end 5'-phospho-2'-deoxyribonucleoside-DNA + H(+)</text>
        <dbReference type="Rhea" id="RHEA:66592"/>
        <dbReference type="Rhea" id="RHEA-COMP:13180"/>
        <dbReference type="Rhea" id="RHEA-COMP:16897"/>
        <dbReference type="Rhea" id="RHEA-COMP:17067"/>
        <dbReference type="ChEBI" id="CHEBI:15378"/>
        <dbReference type="ChEBI" id="CHEBI:136412"/>
        <dbReference type="ChEBI" id="CHEBI:157695"/>
        <dbReference type="ChEBI" id="CHEBI:167181"/>
        <dbReference type="EC" id="4.2.99.18"/>
    </reaction>
</comment>
<dbReference type="SMART" id="SM00525">
    <property type="entry name" value="FES"/>
    <property type="match status" value="1"/>
</dbReference>
<evidence type="ECO:0000256" key="9">
    <source>
        <dbReference type="ARBA" id="ARBA00023239"/>
    </source>
</evidence>
<keyword evidence="11" id="KW-0238">DNA-binding</keyword>